<dbReference type="Gene3D" id="2.40.170.20">
    <property type="entry name" value="TonB-dependent receptor, beta-barrel domain"/>
    <property type="match status" value="1"/>
</dbReference>
<keyword evidence="7" id="KW-0406">Ion transport</keyword>
<dbReference type="AlphaFoldDB" id="A0A2S8BAQ0"/>
<dbReference type="Pfam" id="PF07715">
    <property type="entry name" value="Plug"/>
    <property type="match status" value="1"/>
</dbReference>
<reference evidence="17" key="1">
    <citation type="submission" date="2017-11" db="EMBL/GenBank/DDBJ databases">
        <title>The complete genome sequence of Sphingopyxis pomeranensis sp. nov. strain WS5A3p.</title>
        <authorList>
            <person name="Kaminski M.A."/>
        </authorList>
    </citation>
    <scope>NUCLEOTIDE SEQUENCE [LARGE SCALE GENOMIC DNA]</scope>
    <source>
        <strain evidence="17">WS5A3p</strain>
    </source>
</reference>
<keyword evidence="2 11" id="KW-0813">Transport</keyword>
<evidence type="ECO:0000256" key="9">
    <source>
        <dbReference type="ARBA" id="ARBA00023136"/>
    </source>
</evidence>
<keyword evidence="6" id="KW-0408">Iron</keyword>
<evidence type="ECO:0000256" key="7">
    <source>
        <dbReference type="ARBA" id="ARBA00023065"/>
    </source>
</evidence>
<dbReference type="GO" id="GO:0009279">
    <property type="term" value="C:cell outer membrane"/>
    <property type="evidence" value="ECO:0007669"/>
    <property type="project" value="UniProtKB-SubCell"/>
</dbReference>
<evidence type="ECO:0000256" key="3">
    <source>
        <dbReference type="ARBA" id="ARBA00022452"/>
    </source>
</evidence>
<feature type="chain" id="PRO_5015684315" description="TonB-dependent receptor" evidence="13">
    <location>
        <begin position="29"/>
        <end position="738"/>
    </location>
</feature>
<dbReference type="CDD" id="cd01347">
    <property type="entry name" value="ligand_gated_channel"/>
    <property type="match status" value="1"/>
</dbReference>
<keyword evidence="17" id="KW-1185">Reference proteome</keyword>
<sequence length="738" mass="80628">MMRNIHKTTYLLLLGTAALAGIAESAHAQEANRAGNSAEPSDEIVVTANRREESVQDVPSAITAISQAQIEARGMDSFEGFARSVPGLTMNQATKNRASFNIRGIATNTNGTANTQDPVSVYVNDTPVTDTFGAPVQPDLRLFDVERIEVLRGPQGTLFGSGSLGGTIRIITNKPDAGKFEAAGRVDLGTSDGGAFRQRYDAMVNVPLVEDRLALRVVGYYRDEEGWVENVALGTRNDSVDWGGRAALRWTPTHALTIKAEAFHQESDPQEGDGWNPAVGKFKKASPIAEGRPLNLSNYNLAIDYDIEGFATLTSSSTYQKSKTNFRYEYGQFLGPNTPTFIMDPGPWTSRFQVQELRLVSNTESRLQWVFGAFYINRKSSIPDYAIVAPGLDAFFGGILGSDSYFDSDLTIKSTELAGYADGSYEIAAGLKLRGGVRVFHTTADYIEKDRVAFNFATFSYDPPLSFSNSSKGTHTTWRTGFSYEPNSDLLFYGNVSKGFRVGQVNANFGPSPIDPDDYVIPEGYDPDSTINYEIGAKTSFLNGRVTLNATGFYIDWDNIQIDGLRISDGLSFIANAGKATVKGFEFEMTARPARGFNVYATVTVQDGKIERIPTNIVVPAAVGDRLPGLARWKLSGGAEYRWTVGTDTEAYARIDGQFTDNSPNTFANSGLNPLFASNAAYSTLQAAIGIDTEWGNVAVYGENLTNNDSIILKNLFLPNSYTTLRPRTFGLRVTYRH</sequence>
<comment type="similarity">
    <text evidence="11 12">Belongs to the TonB-dependent receptor family.</text>
</comment>
<dbReference type="GO" id="GO:0006826">
    <property type="term" value="P:iron ion transport"/>
    <property type="evidence" value="ECO:0007669"/>
    <property type="project" value="UniProtKB-KW"/>
</dbReference>
<dbReference type="Pfam" id="PF00593">
    <property type="entry name" value="TonB_dep_Rec_b-barrel"/>
    <property type="match status" value="1"/>
</dbReference>
<evidence type="ECO:0000256" key="13">
    <source>
        <dbReference type="SAM" id="SignalP"/>
    </source>
</evidence>
<feature type="domain" description="TonB-dependent receptor plug" evidence="15">
    <location>
        <begin position="55"/>
        <end position="167"/>
    </location>
</feature>
<keyword evidence="4" id="KW-0410">Iron transport</keyword>
<dbReference type="EMBL" id="PHFW01000001">
    <property type="protein sequence ID" value="PQM29495.1"/>
    <property type="molecule type" value="Genomic_DNA"/>
</dbReference>
<feature type="signal peptide" evidence="13">
    <location>
        <begin position="1"/>
        <end position="28"/>
    </location>
</feature>
<gene>
    <name evidence="16" type="ORF">CVO77_00790</name>
</gene>
<evidence type="ECO:0000256" key="10">
    <source>
        <dbReference type="ARBA" id="ARBA00023237"/>
    </source>
</evidence>
<evidence type="ECO:0000256" key="6">
    <source>
        <dbReference type="ARBA" id="ARBA00023004"/>
    </source>
</evidence>
<keyword evidence="5 11" id="KW-0812">Transmembrane</keyword>
<evidence type="ECO:0000256" key="1">
    <source>
        <dbReference type="ARBA" id="ARBA00004571"/>
    </source>
</evidence>
<protein>
    <recommendedName>
        <fullName evidence="18">TonB-dependent receptor</fullName>
    </recommendedName>
</protein>
<dbReference type="InterPro" id="IPR000531">
    <property type="entry name" value="Beta-barrel_TonB"/>
</dbReference>
<evidence type="ECO:0000256" key="12">
    <source>
        <dbReference type="RuleBase" id="RU003357"/>
    </source>
</evidence>
<dbReference type="OrthoDB" id="9760333at2"/>
<evidence type="ECO:0008006" key="18">
    <source>
        <dbReference type="Google" id="ProtNLM"/>
    </source>
</evidence>
<dbReference type="InterPro" id="IPR012910">
    <property type="entry name" value="Plug_dom"/>
</dbReference>
<dbReference type="Proteomes" id="UP000238954">
    <property type="component" value="Chromosome"/>
</dbReference>
<evidence type="ECO:0000256" key="11">
    <source>
        <dbReference type="PROSITE-ProRule" id="PRU01360"/>
    </source>
</evidence>
<evidence type="ECO:0000259" key="15">
    <source>
        <dbReference type="Pfam" id="PF07715"/>
    </source>
</evidence>
<keyword evidence="10 11" id="KW-0998">Cell outer membrane</keyword>
<evidence type="ECO:0000256" key="5">
    <source>
        <dbReference type="ARBA" id="ARBA00022692"/>
    </source>
</evidence>
<dbReference type="InterPro" id="IPR036942">
    <property type="entry name" value="Beta-barrel_TonB_sf"/>
</dbReference>
<organism evidence="16 17">
    <name type="scientific">Sphingopyxis lindanitolerans</name>
    <dbReference type="NCBI Taxonomy" id="2054227"/>
    <lineage>
        <taxon>Bacteria</taxon>
        <taxon>Pseudomonadati</taxon>
        <taxon>Pseudomonadota</taxon>
        <taxon>Alphaproteobacteria</taxon>
        <taxon>Sphingomonadales</taxon>
        <taxon>Sphingomonadaceae</taxon>
        <taxon>Sphingopyxis</taxon>
    </lineage>
</organism>
<evidence type="ECO:0000256" key="8">
    <source>
        <dbReference type="ARBA" id="ARBA00023077"/>
    </source>
</evidence>
<evidence type="ECO:0000313" key="16">
    <source>
        <dbReference type="EMBL" id="PQM29495.1"/>
    </source>
</evidence>
<keyword evidence="13" id="KW-0732">Signal</keyword>
<dbReference type="PROSITE" id="PS52016">
    <property type="entry name" value="TONB_DEPENDENT_REC_3"/>
    <property type="match status" value="1"/>
</dbReference>
<comment type="subcellular location">
    <subcellularLocation>
        <location evidence="1 11">Cell outer membrane</location>
        <topology evidence="1 11">Multi-pass membrane protein</topology>
    </subcellularLocation>
</comment>
<dbReference type="RefSeq" id="WP_105997452.1">
    <property type="nucleotide sequence ID" value="NZ_CM009578.1"/>
</dbReference>
<keyword evidence="8 12" id="KW-0798">TonB box</keyword>
<evidence type="ECO:0000256" key="4">
    <source>
        <dbReference type="ARBA" id="ARBA00022496"/>
    </source>
</evidence>
<accession>A0A2S8BAQ0</accession>
<dbReference type="InterPro" id="IPR039426">
    <property type="entry name" value="TonB-dep_rcpt-like"/>
</dbReference>
<name>A0A2S8BAQ0_9SPHN</name>
<comment type="caution">
    <text evidence="16">The sequence shown here is derived from an EMBL/GenBank/DDBJ whole genome shotgun (WGS) entry which is preliminary data.</text>
</comment>
<dbReference type="SUPFAM" id="SSF56935">
    <property type="entry name" value="Porins"/>
    <property type="match status" value="1"/>
</dbReference>
<proteinExistence type="inferred from homology"/>
<feature type="domain" description="TonB-dependent receptor-like beta-barrel" evidence="14">
    <location>
        <begin position="289"/>
        <end position="705"/>
    </location>
</feature>
<evidence type="ECO:0000313" key="17">
    <source>
        <dbReference type="Proteomes" id="UP000238954"/>
    </source>
</evidence>
<evidence type="ECO:0000256" key="2">
    <source>
        <dbReference type="ARBA" id="ARBA00022448"/>
    </source>
</evidence>
<evidence type="ECO:0000259" key="14">
    <source>
        <dbReference type="Pfam" id="PF00593"/>
    </source>
</evidence>
<keyword evidence="9 11" id="KW-0472">Membrane</keyword>
<keyword evidence="3 11" id="KW-1134">Transmembrane beta strand</keyword>
<dbReference type="PANTHER" id="PTHR32552">
    <property type="entry name" value="FERRICHROME IRON RECEPTOR-RELATED"/>
    <property type="match status" value="1"/>
</dbReference>
<dbReference type="PANTHER" id="PTHR32552:SF81">
    <property type="entry name" value="TONB-DEPENDENT OUTER MEMBRANE RECEPTOR"/>
    <property type="match status" value="1"/>
</dbReference>